<dbReference type="GO" id="GO:0005886">
    <property type="term" value="C:plasma membrane"/>
    <property type="evidence" value="ECO:0007669"/>
    <property type="project" value="UniProtKB-SubCell"/>
</dbReference>
<comment type="subcellular location">
    <subcellularLocation>
        <location evidence="1">Cell membrane</location>
        <topology evidence="1">Multi-pass membrane protein</topology>
    </subcellularLocation>
</comment>
<dbReference type="eggNOG" id="arCOG04335">
    <property type="taxonomic scope" value="Archaea"/>
</dbReference>
<keyword evidence="5 7" id="KW-1133">Transmembrane helix</keyword>
<proteinExistence type="predicted"/>
<feature type="transmembrane region" description="Helical" evidence="7">
    <location>
        <begin position="333"/>
        <end position="351"/>
    </location>
</feature>
<feature type="transmembrane region" description="Helical" evidence="7">
    <location>
        <begin position="12"/>
        <end position="32"/>
    </location>
</feature>
<accession>B8D479</accession>
<dbReference type="PANTHER" id="PTHR42865:SF7">
    <property type="entry name" value="PROTON_GLUTAMATE-ASPARTATE SYMPORTER"/>
    <property type="match status" value="1"/>
</dbReference>
<gene>
    <name evidence="8" type="ordered locus">DKAM_0584</name>
</gene>
<dbReference type="Proteomes" id="UP000006903">
    <property type="component" value="Chromosome"/>
</dbReference>
<protein>
    <submittedName>
        <fullName evidence="8">Proton/glutamate symporter</fullName>
    </submittedName>
</protein>
<evidence type="ECO:0000256" key="2">
    <source>
        <dbReference type="ARBA" id="ARBA00022448"/>
    </source>
</evidence>
<dbReference type="HOGENOM" id="CLU_019375_7_1_2"/>
<dbReference type="PANTHER" id="PTHR42865">
    <property type="entry name" value="PROTON/GLUTAMATE-ASPARTATE SYMPORTER"/>
    <property type="match status" value="1"/>
</dbReference>
<dbReference type="AlphaFoldDB" id="B8D479"/>
<feature type="transmembrane region" description="Helical" evidence="7">
    <location>
        <begin position="52"/>
        <end position="73"/>
    </location>
</feature>
<dbReference type="GeneID" id="7170789"/>
<evidence type="ECO:0000256" key="4">
    <source>
        <dbReference type="ARBA" id="ARBA00022692"/>
    </source>
</evidence>
<dbReference type="STRING" id="490899.DKAM_0584"/>
<feature type="transmembrane region" description="Helical" evidence="7">
    <location>
        <begin position="235"/>
        <end position="255"/>
    </location>
</feature>
<keyword evidence="4 7" id="KW-0812">Transmembrane</keyword>
<evidence type="ECO:0000256" key="7">
    <source>
        <dbReference type="SAM" id="Phobius"/>
    </source>
</evidence>
<dbReference type="SUPFAM" id="SSF118215">
    <property type="entry name" value="Proton glutamate symport protein"/>
    <property type="match status" value="1"/>
</dbReference>
<reference evidence="8 9" key="1">
    <citation type="journal article" date="2009" name="J. Bacteriol.">
        <title>Complete genome sequence of the anaerobic, protein-degrading hyperthermophilic crenarchaeon Desulfurococcus kamchatkensis.</title>
        <authorList>
            <person name="Ravin N.V."/>
            <person name="Mardanov A.V."/>
            <person name="Beletsky A.V."/>
            <person name="Kublanov I.V."/>
            <person name="Kolganova T.V."/>
            <person name="Lebedinsky A.V."/>
            <person name="Chernyh N.A."/>
            <person name="Bonch-Osmolovskaya E.A."/>
            <person name="Skryabin K.G."/>
        </authorList>
    </citation>
    <scope>NUCLEOTIDE SEQUENCE [LARGE SCALE GENOMIC DNA]</scope>
    <source>
        <strain evidence="9">DSM 18924 / JCM 16383 / VKM B-2413 / 1221n</strain>
    </source>
</reference>
<name>B8D479_DESA1</name>
<feature type="transmembrane region" description="Helical" evidence="7">
    <location>
        <begin position="145"/>
        <end position="171"/>
    </location>
</feature>
<feature type="transmembrane region" description="Helical" evidence="7">
    <location>
        <begin position="357"/>
        <end position="378"/>
    </location>
</feature>
<dbReference type="InterPro" id="IPR036458">
    <property type="entry name" value="Na:dicarbo_symporter_sf"/>
</dbReference>
<dbReference type="InterPro" id="IPR001991">
    <property type="entry name" value="Na-dicarboxylate_symporter"/>
</dbReference>
<evidence type="ECO:0000313" key="8">
    <source>
        <dbReference type="EMBL" id="ACL10910.1"/>
    </source>
</evidence>
<keyword evidence="2" id="KW-0813">Transport</keyword>
<evidence type="ECO:0000313" key="9">
    <source>
        <dbReference type="Proteomes" id="UP000006903"/>
    </source>
</evidence>
<dbReference type="RefSeq" id="WP_012608251.1">
    <property type="nucleotide sequence ID" value="NC_011766.1"/>
</dbReference>
<dbReference type="Pfam" id="PF00375">
    <property type="entry name" value="SDF"/>
    <property type="match status" value="1"/>
</dbReference>
<evidence type="ECO:0000256" key="3">
    <source>
        <dbReference type="ARBA" id="ARBA00022475"/>
    </source>
</evidence>
<keyword evidence="3" id="KW-1003">Cell membrane</keyword>
<dbReference type="EMBL" id="CP001140">
    <property type="protein sequence ID" value="ACL10910.1"/>
    <property type="molecule type" value="Genomic_DNA"/>
</dbReference>
<keyword evidence="6 7" id="KW-0472">Membrane</keyword>
<evidence type="ECO:0000256" key="1">
    <source>
        <dbReference type="ARBA" id="ARBA00004651"/>
    </source>
</evidence>
<dbReference type="PRINTS" id="PR00173">
    <property type="entry name" value="EDTRNSPORT"/>
</dbReference>
<feature type="transmembrane region" description="Helical" evidence="7">
    <location>
        <begin position="85"/>
        <end position="111"/>
    </location>
</feature>
<dbReference type="KEGG" id="dka:DKAM_0584"/>
<evidence type="ECO:0000256" key="5">
    <source>
        <dbReference type="ARBA" id="ARBA00022989"/>
    </source>
</evidence>
<organism evidence="8 9">
    <name type="scientific">Desulfurococcus amylolyticus (strain DSM 18924 / JCM 16383 / VKM B-2413 / 1221n)</name>
    <name type="common">Desulfurococcus kamchatkensis</name>
    <dbReference type="NCBI Taxonomy" id="490899"/>
    <lineage>
        <taxon>Archaea</taxon>
        <taxon>Thermoproteota</taxon>
        <taxon>Thermoprotei</taxon>
        <taxon>Desulfurococcales</taxon>
        <taxon>Desulfurococcaceae</taxon>
        <taxon>Desulfurococcus</taxon>
    </lineage>
</organism>
<dbReference type="GO" id="GO:0015293">
    <property type="term" value="F:symporter activity"/>
    <property type="evidence" value="ECO:0007669"/>
    <property type="project" value="UniProtKB-KW"/>
</dbReference>
<dbReference type="Gene3D" id="1.10.3860.10">
    <property type="entry name" value="Sodium:dicarboxylate symporter"/>
    <property type="match status" value="1"/>
</dbReference>
<sequence length="415" mass="44251">MSASPRRGAYRFLIAILLAFCIGTVFGYITSITVPKDTASTIASWLKALGDIFVRLIRIIIPPLILFTIAAATSSIASARRLGRILAVILFLYIITSILAAFWGVLGGVLFQPGIGVGLQPPKGYQPPTPPSGPDLLLSFFMPDFVNLLTVSGSMTMIIFAIILGVAVVFMGEPGRKIASMLSLLSTLMVKFVSVIMYYAPIAVFSYAGWLMISYGPAMLGAYAKFLGVQYGFTLFHFIVIYSIIVMLGGLNPIVYFKAQLTPFLIAFTTRSSAVTLPFNMEAARKMGVSDEVFNITLPIGATVNMDVTALYQALSALFISQLFGINLTSTQLGMVVMAALIGSVATAAIPGGGTIMLAYVLSVIGLPLEGVGIMMVIDPLADTIRTAVNVSDDNACTILITKLTGYRLNPKTGS</sequence>
<evidence type="ECO:0000256" key="6">
    <source>
        <dbReference type="ARBA" id="ARBA00023136"/>
    </source>
</evidence>